<sequence>MPELHKDDDYWMARALTLAAQGASLGEVPVGAVVVRDGKELGTGFNLPISGCDPTAHAEICALRDAAARVGNYRLTGATLYVTLEPCTMCVGAIVHSRISRLVYGAREPKAGAVESARRTLDEPHLNWQVDVVGGILQYECSQIISNFFSRRRAEIRQRRKQSSGKE</sequence>
<dbReference type="InterPro" id="IPR016192">
    <property type="entry name" value="APOBEC/CMP_deaminase_Zn-bd"/>
</dbReference>
<comment type="function">
    <text evidence="6">Catalyzes the deamination of adenosine to inosine at the wobble position 34 of tRNA(Arg2).</text>
</comment>
<reference evidence="8 9" key="1">
    <citation type="submission" date="2021-05" db="EMBL/GenBank/DDBJ databases">
        <title>Draft genomes of bacteria isolated from model marine particles.</title>
        <authorList>
            <person name="Datta M.S."/>
            <person name="Schwartzman J.A."/>
            <person name="Enke T.N."/>
            <person name="Saavedra J."/>
            <person name="Cermak N."/>
            <person name="Cordero O.X."/>
        </authorList>
    </citation>
    <scope>NUCLEOTIDE SEQUENCE [LARGE SCALE GENOMIC DNA]</scope>
    <source>
        <strain evidence="8 9">D2M19</strain>
    </source>
</reference>
<dbReference type="GO" id="GO:0052717">
    <property type="term" value="F:tRNA-specific adenosine-34 deaminase activity"/>
    <property type="evidence" value="ECO:0007669"/>
    <property type="project" value="UniProtKB-EC"/>
</dbReference>
<evidence type="ECO:0000256" key="5">
    <source>
        <dbReference type="ARBA" id="ARBA00022833"/>
    </source>
</evidence>
<evidence type="ECO:0000256" key="6">
    <source>
        <dbReference type="HAMAP-Rule" id="MF_00972"/>
    </source>
</evidence>
<feature type="binding site" evidence="6">
    <location>
        <position position="57"/>
    </location>
    <ligand>
        <name>Zn(2+)</name>
        <dbReference type="ChEBI" id="CHEBI:29105"/>
        <note>catalytic</note>
    </ligand>
</feature>
<keyword evidence="4 6" id="KW-0378">Hydrolase</keyword>
<dbReference type="NCBIfam" id="NF008113">
    <property type="entry name" value="PRK10860.1"/>
    <property type="match status" value="1"/>
</dbReference>
<feature type="binding site" evidence="6">
    <location>
        <position position="90"/>
    </location>
    <ligand>
        <name>Zn(2+)</name>
        <dbReference type="ChEBI" id="CHEBI:29105"/>
        <note>catalytic</note>
    </ligand>
</feature>
<evidence type="ECO:0000256" key="4">
    <source>
        <dbReference type="ARBA" id="ARBA00022801"/>
    </source>
</evidence>
<dbReference type="InterPro" id="IPR002125">
    <property type="entry name" value="CMP_dCMP_dom"/>
</dbReference>
<dbReference type="PANTHER" id="PTHR11079:SF202">
    <property type="entry name" value="TRNA-SPECIFIC ADENOSINE DEAMINASE"/>
    <property type="match status" value="1"/>
</dbReference>
<organism evidence="8 9">
    <name type="scientific">Marinobacter salexigens</name>
    <dbReference type="NCBI Taxonomy" id="1925763"/>
    <lineage>
        <taxon>Bacteria</taxon>
        <taxon>Pseudomonadati</taxon>
        <taxon>Pseudomonadota</taxon>
        <taxon>Gammaproteobacteria</taxon>
        <taxon>Pseudomonadales</taxon>
        <taxon>Marinobacteraceae</taxon>
        <taxon>Marinobacter</taxon>
    </lineage>
</organism>
<keyword evidence="3 6" id="KW-0479">Metal-binding</keyword>
<dbReference type="PROSITE" id="PS51747">
    <property type="entry name" value="CYT_DCMP_DEAMINASES_2"/>
    <property type="match status" value="1"/>
</dbReference>
<comment type="catalytic activity">
    <reaction evidence="6">
        <text>adenosine(34) in tRNA + H2O + H(+) = inosine(34) in tRNA + NH4(+)</text>
        <dbReference type="Rhea" id="RHEA:43168"/>
        <dbReference type="Rhea" id="RHEA-COMP:10373"/>
        <dbReference type="Rhea" id="RHEA-COMP:10374"/>
        <dbReference type="ChEBI" id="CHEBI:15377"/>
        <dbReference type="ChEBI" id="CHEBI:15378"/>
        <dbReference type="ChEBI" id="CHEBI:28938"/>
        <dbReference type="ChEBI" id="CHEBI:74411"/>
        <dbReference type="ChEBI" id="CHEBI:82852"/>
        <dbReference type="EC" id="3.5.4.33"/>
    </reaction>
</comment>
<dbReference type="InterPro" id="IPR028883">
    <property type="entry name" value="tRNA_aden_deaminase"/>
</dbReference>
<evidence type="ECO:0000259" key="7">
    <source>
        <dbReference type="PROSITE" id="PS51747"/>
    </source>
</evidence>
<comment type="subunit">
    <text evidence="2 6">Homodimer.</text>
</comment>
<feature type="binding site" evidence="6">
    <location>
        <position position="87"/>
    </location>
    <ligand>
        <name>Zn(2+)</name>
        <dbReference type="ChEBI" id="CHEBI:29105"/>
        <note>catalytic</note>
    </ligand>
</feature>
<evidence type="ECO:0000313" key="9">
    <source>
        <dbReference type="Proteomes" id="UP000753376"/>
    </source>
</evidence>
<comment type="cofactor">
    <cofactor evidence="6">
        <name>Zn(2+)</name>
        <dbReference type="ChEBI" id="CHEBI:29105"/>
    </cofactor>
    <text evidence="6">Binds 1 zinc ion per subunit.</text>
</comment>
<proteinExistence type="inferred from homology"/>
<dbReference type="RefSeq" id="WP_216009126.1">
    <property type="nucleotide sequence ID" value="NZ_JAHKPV010000021.1"/>
</dbReference>
<evidence type="ECO:0000256" key="2">
    <source>
        <dbReference type="ARBA" id="ARBA00011738"/>
    </source>
</evidence>
<accession>A0ABS6ABB3</accession>
<dbReference type="EC" id="3.5.4.33" evidence="6"/>
<keyword evidence="6" id="KW-0819">tRNA processing</keyword>
<name>A0ABS6ABB3_9GAMM</name>
<evidence type="ECO:0000256" key="1">
    <source>
        <dbReference type="ARBA" id="ARBA00010669"/>
    </source>
</evidence>
<dbReference type="PANTHER" id="PTHR11079">
    <property type="entry name" value="CYTOSINE DEAMINASE FAMILY MEMBER"/>
    <property type="match status" value="1"/>
</dbReference>
<comment type="similarity">
    <text evidence="1">Belongs to the cytidine and deoxycytidylate deaminase family. ADAT2 subfamily.</text>
</comment>
<dbReference type="EMBL" id="JAHKPV010000021">
    <property type="protein sequence ID" value="MBU2875326.1"/>
    <property type="molecule type" value="Genomic_DNA"/>
</dbReference>
<keyword evidence="5 6" id="KW-0862">Zinc</keyword>
<dbReference type="CDD" id="cd01285">
    <property type="entry name" value="nucleoside_deaminase"/>
    <property type="match status" value="1"/>
</dbReference>
<dbReference type="Proteomes" id="UP000753376">
    <property type="component" value="Unassembled WGS sequence"/>
</dbReference>
<feature type="domain" description="CMP/dCMP-type deaminase" evidence="7">
    <location>
        <begin position="6"/>
        <end position="115"/>
    </location>
</feature>
<feature type="active site" description="Proton donor" evidence="6">
    <location>
        <position position="59"/>
    </location>
</feature>
<dbReference type="HAMAP" id="MF_00972">
    <property type="entry name" value="tRNA_aden_deaminase"/>
    <property type="match status" value="1"/>
</dbReference>
<protein>
    <recommendedName>
        <fullName evidence="6">tRNA-specific adenosine deaminase</fullName>
        <ecNumber evidence="6">3.5.4.33</ecNumber>
    </recommendedName>
</protein>
<dbReference type="PROSITE" id="PS00903">
    <property type="entry name" value="CYT_DCMP_DEAMINASES_1"/>
    <property type="match status" value="1"/>
</dbReference>
<comment type="caution">
    <text evidence="8">The sequence shown here is derived from an EMBL/GenBank/DDBJ whole genome shotgun (WGS) entry which is preliminary data.</text>
</comment>
<dbReference type="Pfam" id="PF00383">
    <property type="entry name" value="dCMP_cyt_deam_1"/>
    <property type="match status" value="1"/>
</dbReference>
<gene>
    <name evidence="6 8" type="primary">tadA</name>
    <name evidence="8" type="ORF">KO508_15095</name>
</gene>
<evidence type="ECO:0000256" key="3">
    <source>
        <dbReference type="ARBA" id="ARBA00022723"/>
    </source>
</evidence>
<evidence type="ECO:0000313" key="8">
    <source>
        <dbReference type="EMBL" id="MBU2875326.1"/>
    </source>
</evidence>
<keyword evidence="9" id="KW-1185">Reference proteome</keyword>